<keyword evidence="3" id="KW-1185">Reference proteome</keyword>
<dbReference type="AlphaFoldDB" id="A0A072U0D0"/>
<reference evidence="2" key="3">
    <citation type="submission" date="2015-04" db="UniProtKB">
        <authorList>
            <consortium name="EnsemblPlants"/>
        </authorList>
    </citation>
    <scope>IDENTIFICATION</scope>
    <source>
        <strain evidence="2">cv. Jemalong A17</strain>
    </source>
</reference>
<name>A0A072U0D0_MEDTR</name>
<dbReference type="EMBL" id="CM001223">
    <property type="protein sequence ID" value="KEH23249.1"/>
    <property type="molecule type" value="Genomic_DNA"/>
</dbReference>
<dbReference type="EnsemblPlants" id="KEH23249">
    <property type="protein sequence ID" value="KEH23249"/>
    <property type="gene ID" value="MTR_7g071975"/>
</dbReference>
<gene>
    <name evidence="1" type="ordered locus">MTR_7g071975</name>
</gene>
<proteinExistence type="predicted"/>
<evidence type="ECO:0000313" key="3">
    <source>
        <dbReference type="Proteomes" id="UP000002051"/>
    </source>
</evidence>
<reference evidence="1 3" key="1">
    <citation type="journal article" date="2011" name="Nature">
        <title>The Medicago genome provides insight into the evolution of rhizobial symbioses.</title>
        <authorList>
            <person name="Young N.D."/>
            <person name="Debelle F."/>
            <person name="Oldroyd G.E."/>
            <person name="Geurts R."/>
            <person name="Cannon S.B."/>
            <person name="Udvardi M.K."/>
            <person name="Benedito V.A."/>
            <person name="Mayer K.F."/>
            <person name="Gouzy J."/>
            <person name="Schoof H."/>
            <person name="Van de Peer Y."/>
            <person name="Proost S."/>
            <person name="Cook D.R."/>
            <person name="Meyers B.C."/>
            <person name="Spannagl M."/>
            <person name="Cheung F."/>
            <person name="De Mita S."/>
            <person name="Krishnakumar V."/>
            <person name="Gundlach H."/>
            <person name="Zhou S."/>
            <person name="Mudge J."/>
            <person name="Bharti A.K."/>
            <person name="Murray J.D."/>
            <person name="Naoumkina M.A."/>
            <person name="Rosen B."/>
            <person name="Silverstein K.A."/>
            <person name="Tang H."/>
            <person name="Rombauts S."/>
            <person name="Zhao P.X."/>
            <person name="Zhou P."/>
            <person name="Barbe V."/>
            <person name="Bardou P."/>
            <person name="Bechner M."/>
            <person name="Bellec A."/>
            <person name="Berger A."/>
            <person name="Berges H."/>
            <person name="Bidwell S."/>
            <person name="Bisseling T."/>
            <person name="Choisne N."/>
            <person name="Couloux A."/>
            <person name="Denny R."/>
            <person name="Deshpande S."/>
            <person name="Dai X."/>
            <person name="Doyle J.J."/>
            <person name="Dudez A.M."/>
            <person name="Farmer A.D."/>
            <person name="Fouteau S."/>
            <person name="Franken C."/>
            <person name="Gibelin C."/>
            <person name="Gish J."/>
            <person name="Goldstein S."/>
            <person name="Gonzalez A.J."/>
            <person name="Green P.J."/>
            <person name="Hallab A."/>
            <person name="Hartog M."/>
            <person name="Hua A."/>
            <person name="Humphray S.J."/>
            <person name="Jeong D.H."/>
            <person name="Jing Y."/>
            <person name="Jocker A."/>
            <person name="Kenton S.M."/>
            <person name="Kim D.J."/>
            <person name="Klee K."/>
            <person name="Lai H."/>
            <person name="Lang C."/>
            <person name="Lin S."/>
            <person name="Macmil S.L."/>
            <person name="Magdelenat G."/>
            <person name="Matthews L."/>
            <person name="McCorrison J."/>
            <person name="Monaghan E.L."/>
            <person name="Mun J.H."/>
            <person name="Najar F.Z."/>
            <person name="Nicholson C."/>
            <person name="Noirot C."/>
            <person name="O'Bleness M."/>
            <person name="Paule C.R."/>
            <person name="Poulain J."/>
            <person name="Prion F."/>
            <person name="Qin B."/>
            <person name="Qu C."/>
            <person name="Retzel E.F."/>
            <person name="Riddle C."/>
            <person name="Sallet E."/>
            <person name="Samain S."/>
            <person name="Samson N."/>
            <person name="Sanders I."/>
            <person name="Saurat O."/>
            <person name="Scarpelli C."/>
            <person name="Schiex T."/>
            <person name="Segurens B."/>
            <person name="Severin A.J."/>
            <person name="Sherrier D.J."/>
            <person name="Shi R."/>
            <person name="Sims S."/>
            <person name="Singer S.R."/>
            <person name="Sinharoy S."/>
            <person name="Sterck L."/>
            <person name="Viollet A."/>
            <person name="Wang B.B."/>
            <person name="Wang K."/>
            <person name="Wang M."/>
            <person name="Wang X."/>
            <person name="Warfsmann J."/>
            <person name="Weissenbach J."/>
            <person name="White D.D."/>
            <person name="White J.D."/>
            <person name="Wiley G.B."/>
            <person name="Wincker P."/>
            <person name="Xing Y."/>
            <person name="Yang L."/>
            <person name="Yao Z."/>
            <person name="Ying F."/>
            <person name="Zhai J."/>
            <person name="Zhou L."/>
            <person name="Zuber A."/>
            <person name="Denarie J."/>
            <person name="Dixon R.A."/>
            <person name="May G.D."/>
            <person name="Schwartz D.C."/>
            <person name="Rogers J."/>
            <person name="Quetier F."/>
            <person name="Town C.D."/>
            <person name="Roe B.A."/>
        </authorList>
    </citation>
    <scope>NUCLEOTIDE SEQUENCE [LARGE SCALE GENOMIC DNA]</scope>
    <source>
        <strain evidence="1">A17</strain>
        <strain evidence="2 3">cv. Jemalong A17</strain>
    </source>
</reference>
<organism evidence="1 3">
    <name type="scientific">Medicago truncatula</name>
    <name type="common">Barrel medic</name>
    <name type="synonym">Medicago tribuloides</name>
    <dbReference type="NCBI Taxonomy" id="3880"/>
    <lineage>
        <taxon>Eukaryota</taxon>
        <taxon>Viridiplantae</taxon>
        <taxon>Streptophyta</taxon>
        <taxon>Embryophyta</taxon>
        <taxon>Tracheophyta</taxon>
        <taxon>Spermatophyta</taxon>
        <taxon>Magnoliopsida</taxon>
        <taxon>eudicotyledons</taxon>
        <taxon>Gunneridae</taxon>
        <taxon>Pentapetalae</taxon>
        <taxon>rosids</taxon>
        <taxon>fabids</taxon>
        <taxon>Fabales</taxon>
        <taxon>Fabaceae</taxon>
        <taxon>Papilionoideae</taxon>
        <taxon>50 kb inversion clade</taxon>
        <taxon>NPAAA clade</taxon>
        <taxon>Hologalegina</taxon>
        <taxon>IRL clade</taxon>
        <taxon>Trifolieae</taxon>
        <taxon>Medicago</taxon>
    </lineage>
</organism>
<reference evidence="1 3" key="2">
    <citation type="journal article" date="2014" name="BMC Genomics">
        <title>An improved genome release (version Mt4.0) for the model legume Medicago truncatula.</title>
        <authorList>
            <person name="Tang H."/>
            <person name="Krishnakumar V."/>
            <person name="Bidwell S."/>
            <person name="Rosen B."/>
            <person name="Chan A."/>
            <person name="Zhou S."/>
            <person name="Gentzbittel L."/>
            <person name="Childs K.L."/>
            <person name="Yandell M."/>
            <person name="Gundlach H."/>
            <person name="Mayer K.F."/>
            <person name="Schwartz D.C."/>
            <person name="Town C.D."/>
        </authorList>
    </citation>
    <scope>GENOME REANNOTATION</scope>
    <source>
        <strain evidence="1">A17</strain>
        <strain evidence="2 3">cv. Jemalong A17</strain>
    </source>
</reference>
<protein>
    <submittedName>
        <fullName evidence="1 2">Uncharacterized protein</fullName>
    </submittedName>
</protein>
<dbReference type="HOGENOM" id="CLU_2999527_0_0_1"/>
<evidence type="ECO:0000313" key="2">
    <source>
        <dbReference type="EnsemblPlants" id="KEH23249"/>
    </source>
</evidence>
<sequence>MVVLEKVDDYDEFGGGRWETLSTRTDNESNQLENSSILDSIIGSLDLVHEPNESNLS</sequence>
<dbReference type="Proteomes" id="UP000002051">
    <property type="component" value="Unassembled WGS sequence"/>
</dbReference>
<accession>A0A072U0D0</accession>
<evidence type="ECO:0000313" key="1">
    <source>
        <dbReference type="EMBL" id="KEH23249.1"/>
    </source>
</evidence>